<dbReference type="EMBL" id="CAJVQB010026084">
    <property type="protein sequence ID" value="CAG8807830.1"/>
    <property type="molecule type" value="Genomic_DNA"/>
</dbReference>
<proteinExistence type="predicted"/>
<accession>A0ABN7VZV7</accession>
<name>A0ABN7VZV7_GIGMA</name>
<organism evidence="1 2">
    <name type="scientific">Gigaspora margarita</name>
    <dbReference type="NCBI Taxonomy" id="4874"/>
    <lineage>
        <taxon>Eukaryota</taxon>
        <taxon>Fungi</taxon>
        <taxon>Fungi incertae sedis</taxon>
        <taxon>Mucoromycota</taxon>
        <taxon>Glomeromycotina</taxon>
        <taxon>Glomeromycetes</taxon>
        <taxon>Diversisporales</taxon>
        <taxon>Gigasporaceae</taxon>
        <taxon>Gigaspora</taxon>
    </lineage>
</organism>
<evidence type="ECO:0000313" key="2">
    <source>
        <dbReference type="Proteomes" id="UP000789901"/>
    </source>
</evidence>
<evidence type="ECO:0000313" key="1">
    <source>
        <dbReference type="EMBL" id="CAG8807830.1"/>
    </source>
</evidence>
<keyword evidence="2" id="KW-1185">Reference proteome</keyword>
<feature type="non-terminal residue" evidence="1">
    <location>
        <position position="375"/>
    </location>
</feature>
<protein>
    <submittedName>
        <fullName evidence="1">40539_t:CDS:1</fullName>
    </submittedName>
</protein>
<dbReference type="Proteomes" id="UP000789901">
    <property type="component" value="Unassembled WGS sequence"/>
</dbReference>
<reference evidence="1 2" key="1">
    <citation type="submission" date="2021-06" db="EMBL/GenBank/DDBJ databases">
        <authorList>
            <person name="Kallberg Y."/>
            <person name="Tangrot J."/>
            <person name="Rosling A."/>
        </authorList>
    </citation>
    <scope>NUCLEOTIDE SEQUENCE [LARGE SCALE GENOMIC DNA]</scope>
    <source>
        <strain evidence="1 2">120-4 pot B 10/14</strain>
    </source>
</reference>
<sequence>MSSQNLFKALLTKHVVVVAQQRTKKINTLPNLQSSSSSHITFDNTTSISNCEGVNFVKELWDAVQYRSFDDKDNDLEKDDNDFRAFLYDLDEVHEVVAKKFEQAEKSNKLANFVFEVELDKDLLDIFDLNQQDLANITNLKIIKQRFQQLANIFIIPLESGSNKLIDPEIHTVGQSLGFLTPLFKYIGTKKATEIIIDSTFKTNQERFEIFVVNLNCGGYGMPIAYLYLTTLNFTEKDLHNSGNHHVKCAIDKRIKDKSKATTYTNAKALEAHNQFNFIDLLWVQNADWIKAIVAEINPDADKKYHINIEKWKSCQLLIHSIQSIVDNSIEEENMSLNDLQNILMKVYNDTIEKRKEKCARYRKKFEIALTLYER</sequence>
<comment type="caution">
    <text evidence="1">The sequence shown here is derived from an EMBL/GenBank/DDBJ whole genome shotgun (WGS) entry which is preliminary data.</text>
</comment>
<gene>
    <name evidence="1" type="ORF">GMARGA_LOCUS24587</name>
</gene>